<proteinExistence type="predicted"/>
<dbReference type="HOGENOM" id="CLU_2515918_0_0_1"/>
<sequence length="85" mass="9868">MVGLRRVEVREDTVSTSEIGGRHERAGKQVGLVDERRVEEYGERRRVEQRHHARVARHEGARRHVEADHVRVRHGTASEASRKNK</sequence>
<evidence type="ECO:0000313" key="2">
    <source>
        <dbReference type="EnsemblPlants" id="LPERR03G29760.5"/>
    </source>
</evidence>
<reference evidence="2" key="3">
    <citation type="submission" date="2015-04" db="UniProtKB">
        <authorList>
            <consortium name="EnsemblPlants"/>
        </authorList>
    </citation>
    <scope>IDENTIFICATION</scope>
</reference>
<evidence type="ECO:0000256" key="1">
    <source>
        <dbReference type="SAM" id="MobiDB-lite"/>
    </source>
</evidence>
<feature type="compositionally biased region" description="Basic and acidic residues" evidence="1">
    <location>
        <begin position="1"/>
        <end position="13"/>
    </location>
</feature>
<dbReference type="Gramene" id="LPERR03G29760.5">
    <property type="protein sequence ID" value="LPERR03G29760.5"/>
    <property type="gene ID" value="LPERR03G29760"/>
</dbReference>
<reference evidence="2 3" key="1">
    <citation type="submission" date="2012-08" db="EMBL/GenBank/DDBJ databases">
        <title>Oryza genome evolution.</title>
        <authorList>
            <person name="Wing R.A."/>
        </authorList>
    </citation>
    <scope>NUCLEOTIDE SEQUENCE</scope>
</reference>
<reference evidence="3" key="2">
    <citation type="submission" date="2013-12" db="EMBL/GenBank/DDBJ databases">
        <authorList>
            <person name="Yu Y."/>
            <person name="Lee S."/>
            <person name="de Baynast K."/>
            <person name="Wissotski M."/>
            <person name="Liu L."/>
            <person name="Talag J."/>
            <person name="Goicoechea J."/>
            <person name="Angelova A."/>
            <person name="Jetty R."/>
            <person name="Kudrna D."/>
            <person name="Golser W."/>
            <person name="Rivera L."/>
            <person name="Zhang J."/>
            <person name="Wing R."/>
        </authorList>
    </citation>
    <scope>NUCLEOTIDE SEQUENCE</scope>
</reference>
<evidence type="ECO:0000313" key="3">
    <source>
        <dbReference type="Proteomes" id="UP000032180"/>
    </source>
</evidence>
<feature type="region of interest" description="Disordered" evidence="1">
    <location>
        <begin position="49"/>
        <end position="85"/>
    </location>
</feature>
<accession>A0A0D9VZG3</accession>
<organism evidence="2 3">
    <name type="scientific">Leersia perrieri</name>
    <dbReference type="NCBI Taxonomy" id="77586"/>
    <lineage>
        <taxon>Eukaryota</taxon>
        <taxon>Viridiplantae</taxon>
        <taxon>Streptophyta</taxon>
        <taxon>Embryophyta</taxon>
        <taxon>Tracheophyta</taxon>
        <taxon>Spermatophyta</taxon>
        <taxon>Magnoliopsida</taxon>
        <taxon>Liliopsida</taxon>
        <taxon>Poales</taxon>
        <taxon>Poaceae</taxon>
        <taxon>BOP clade</taxon>
        <taxon>Oryzoideae</taxon>
        <taxon>Oryzeae</taxon>
        <taxon>Oryzinae</taxon>
        <taxon>Leersia</taxon>
    </lineage>
</organism>
<feature type="region of interest" description="Disordered" evidence="1">
    <location>
        <begin position="1"/>
        <end position="28"/>
    </location>
</feature>
<dbReference type="Proteomes" id="UP000032180">
    <property type="component" value="Chromosome 3"/>
</dbReference>
<dbReference type="AlphaFoldDB" id="A0A0D9VZG3"/>
<name>A0A0D9VZG3_9ORYZ</name>
<protein>
    <submittedName>
        <fullName evidence="2">Uncharacterized protein</fullName>
    </submittedName>
</protein>
<keyword evidence="3" id="KW-1185">Reference proteome</keyword>
<dbReference type="EnsemblPlants" id="LPERR03G29760.5">
    <property type="protein sequence ID" value="LPERR03G29760.5"/>
    <property type="gene ID" value="LPERR03G29760"/>
</dbReference>
<feature type="compositionally biased region" description="Basic and acidic residues" evidence="1">
    <location>
        <begin position="56"/>
        <end position="70"/>
    </location>
</feature>